<dbReference type="AlphaFoldDB" id="A0A409X514"/>
<evidence type="ECO:0000313" key="2">
    <source>
        <dbReference type="Proteomes" id="UP000284706"/>
    </source>
</evidence>
<proteinExistence type="predicted"/>
<sequence length="209" mass="24488">MLAAALPPNHNIRLFLKDLSPLSRITGTEHDQICRDIRPSDNLSNVKLYPIHTSKTLDDALERFHANRDIFISLEFCSNLNMPKLHYMGHYRNFIKRFGTANNVNTEYTERLYIDLAKDAYRASNHKDEYPQMTAWLDRKEKVLLHDKYIHRHLEASANSVSGPAKPLPSLILCRDMQMALCLAVRRVRFITLSRYYLLLRNEPWTCSW</sequence>
<dbReference type="EMBL" id="NHYE01004211">
    <property type="protein sequence ID" value="PPQ85817.1"/>
    <property type="molecule type" value="Genomic_DNA"/>
</dbReference>
<dbReference type="InParanoid" id="A0A409X514"/>
<protein>
    <submittedName>
        <fullName evidence="1">Uncharacterized protein</fullName>
    </submittedName>
</protein>
<organism evidence="1 2">
    <name type="scientific">Gymnopilus dilepis</name>
    <dbReference type="NCBI Taxonomy" id="231916"/>
    <lineage>
        <taxon>Eukaryota</taxon>
        <taxon>Fungi</taxon>
        <taxon>Dikarya</taxon>
        <taxon>Basidiomycota</taxon>
        <taxon>Agaricomycotina</taxon>
        <taxon>Agaricomycetes</taxon>
        <taxon>Agaricomycetidae</taxon>
        <taxon>Agaricales</taxon>
        <taxon>Agaricineae</taxon>
        <taxon>Hymenogastraceae</taxon>
        <taxon>Gymnopilus</taxon>
    </lineage>
</organism>
<comment type="caution">
    <text evidence="1">The sequence shown here is derived from an EMBL/GenBank/DDBJ whole genome shotgun (WGS) entry which is preliminary data.</text>
</comment>
<name>A0A409X514_9AGAR</name>
<dbReference type="OrthoDB" id="3252362at2759"/>
<dbReference type="Proteomes" id="UP000284706">
    <property type="component" value="Unassembled WGS sequence"/>
</dbReference>
<keyword evidence="2" id="KW-1185">Reference proteome</keyword>
<accession>A0A409X514</accession>
<evidence type="ECO:0000313" key="1">
    <source>
        <dbReference type="EMBL" id="PPQ85817.1"/>
    </source>
</evidence>
<gene>
    <name evidence="1" type="ORF">CVT26_002419</name>
</gene>
<reference evidence="1 2" key="1">
    <citation type="journal article" date="2018" name="Evol. Lett.">
        <title>Horizontal gene cluster transfer increased hallucinogenic mushroom diversity.</title>
        <authorList>
            <person name="Reynolds H.T."/>
            <person name="Vijayakumar V."/>
            <person name="Gluck-Thaler E."/>
            <person name="Korotkin H.B."/>
            <person name="Matheny P.B."/>
            <person name="Slot J.C."/>
        </authorList>
    </citation>
    <scope>NUCLEOTIDE SEQUENCE [LARGE SCALE GENOMIC DNA]</scope>
    <source>
        <strain evidence="1 2">SRW20</strain>
    </source>
</reference>